<comment type="caution">
    <text evidence="1">The sequence shown here is derived from an EMBL/GenBank/DDBJ whole genome shotgun (WGS) entry which is preliminary data.</text>
</comment>
<reference evidence="1 2" key="1">
    <citation type="journal article" date="2020" name="Cell">
        <title>Large-Scale Comparative Analyses of Tick Genomes Elucidate Their Genetic Diversity and Vector Capacities.</title>
        <authorList>
            <consortium name="Tick Genome and Microbiome Consortium (TIGMIC)"/>
            <person name="Jia N."/>
            <person name="Wang J."/>
            <person name="Shi W."/>
            <person name="Du L."/>
            <person name="Sun Y."/>
            <person name="Zhan W."/>
            <person name="Jiang J.F."/>
            <person name="Wang Q."/>
            <person name="Zhang B."/>
            <person name="Ji P."/>
            <person name="Bell-Sakyi L."/>
            <person name="Cui X.M."/>
            <person name="Yuan T.T."/>
            <person name="Jiang B.G."/>
            <person name="Yang W.F."/>
            <person name="Lam T.T."/>
            <person name="Chang Q.C."/>
            <person name="Ding S.J."/>
            <person name="Wang X.J."/>
            <person name="Zhu J.G."/>
            <person name="Ruan X.D."/>
            <person name="Zhao L."/>
            <person name="Wei J.T."/>
            <person name="Ye R.Z."/>
            <person name="Que T.C."/>
            <person name="Du C.H."/>
            <person name="Zhou Y.H."/>
            <person name="Cheng J.X."/>
            <person name="Dai P.F."/>
            <person name="Guo W.B."/>
            <person name="Han X.H."/>
            <person name="Huang E.J."/>
            <person name="Li L.F."/>
            <person name="Wei W."/>
            <person name="Gao Y.C."/>
            <person name="Liu J.Z."/>
            <person name="Shao H.Z."/>
            <person name="Wang X."/>
            <person name="Wang C.C."/>
            <person name="Yang T.C."/>
            <person name="Huo Q.B."/>
            <person name="Li W."/>
            <person name="Chen H.Y."/>
            <person name="Chen S.E."/>
            <person name="Zhou L.G."/>
            <person name="Ni X.B."/>
            <person name="Tian J.H."/>
            <person name="Sheng Y."/>
            <person name="Liu T."/>
            <person name="Pan Y.S."/>
            <person name="Xia L.Y."/>
            <person name="Li J."/>
            <person name="Zhao F."/>
            <person name="Cao W.C."/>
        </authorList>
    </citation>
    <scope>NUCLEOTIDE SEQUENCE [LARGE SCALE GENOMIC DNA]</scope>
    <source>
        <strain evidence="1">Iper-2018</strain>
    </source>
</reference>
<keyword evidence="2" id="KW-1185">Reference proteome</keyword>
<protein>
    <submittedName>
        <fullName evidence="1">Uncharacterized protein</fullName>
    </submittedName>
</protein>
<evidence type="ECO:0000313" key="2">
    <source>
        <dbReference type="Proteomes" id="UP000805193"/>
    </source>
</evidence>
<proteinExistence type="predicted"/>
<sequence length="353" mass="39387">MVTARKADVRKNAAAQRYQEVTNTIAVDTRLPHLAEHFLKLKTIRTPNKEISVSTYLALNGNQVRGVIYGIDPTDDPKNLQPNLVSTTHWILEARPMGKKSKTALITFEADICPNEEEQRCPDCGREQMHGEDGCMDTSPQCKTCKGAHLATDSSCPKRREANEQLRQKGKMRGKPTRNRRRAPRSRWSSDTGPGDESGQRDRAAQLPTGEEIPTPTPPPKTERHFPALPKTAIAPTTSTTEEREDEDIPRMVQAMKAALMGSRSRVPTRGQMETTTQRHSEPLQHQATHTVTNMSQASSDRDQALVTRAEFKTSMEGMIASINADLQNTIMSVVREIVQKELKAMITPMDLL</sequence>
<name>A0AC60P2G8_IXOPE</name>
<dbReference type="Proteomes" id="UP000805193">
    <property type="component" value="Unassembled WGS sequence"/>
</dbReference>
<evidence type="ECO:0000313" key="1">
    <source>
        <dbReference type="EMBL" id="KAG0413618.1"/>
    </source>
</evidence>
<accession>A0AC60P2G8</accession>
<dbReference type="EMBL" id="JABSTQ010011245">
    <property type="protein sequence ID" value="KAG0413618.1"/>
    <property type="molecule type" value="Genomic_DNA"/>
</dbReference>
<gene>
    <name evidence="1" type="ORF">HPB47_009222</name>
</gene>
<organism evidence="1 2">
    <name type="scientific">Ixodes persulcatus</name>
    <name type="common">Taiga tick</name>
    <dbReference type="NCBI Taxonomy" id="34615"/>
    <lineage>
        <taxon>Eukaryota</taxon>
        <taxon>Metazoa</taxon>
        <taxon>Ecdysozoa</taxon>
        <taxon>Arthropoda</taxon>
        <taxon>Chelicerata</taxon>
        <taxon>Arachnida</taxon>
        <taxon>Acari</taxon>
        <taxon>Parasitiformes</taxon>
        <taxon>Ixodida</taxon>
        <taxon>Ixodoidea</taxon>
        <taxon>Ixodidae</taxon>
        <taxon>Ixodinae</taxon>
        <taxon>Ixodes</taxon>
    </lineage>
</organism>